<dbReference type="EMBL" id="GQ478087">
    <property type="protein sequence ID" value="ACZ64144.1"/>
    <property type="molecule type" value="Genomic_DNA"/>
</dbReference>
<proteinExistence type="predicted"/>
<name>D2J017_9CAUD</name>
<reference evidence="1 2" key="1">
    <citation type="journal article" date="2010" name="J. Bacteriol.">
        <title>Comparative genomics and transduction potential of Enterococcus faecalis temperate bacteriophages.</title>
        <authorList>
            <person name="Yasmin A."/>
            <person name="Kenny J.G."/>
            <person name="Shankar J."/>
            <person name="Darby A.C."/>
            <person name="Hall N."/>
            <person name="Edwards C."/>
            <person name="Horsburgh M.J."/>
        </authorList>
    </citation>
    <scope>NUCLEOTIDE SEQUENCE</scope>
    <source>
        <strain evidence="1">PhiFL3B</strain>
    </source>
</reference>
<organism evidence="1 2">
    <name type="scientific">Enterococcus phage phiFL3B</name>
    <dbReference type="NCBI Taxonomy" id="673838"/>
    <lineage>
        <taxon>Viruses</taxon>
        <taxon>Duplodnaviria</taxon>
        <taxon>Heunggongvirae</taxon>
        <taxon>Uroviricota</taxon>
        <taxon>Caudoviricetes</taxon>
        <taxon>Phifelvirus</taxon>
        <taxon>Phifelvirus FL3</taxon>
    </lineage>
</organism>
<sequence>MMPIKEMEISSEQVIDQLLKKITELEYENAALKAVLSNKDSND</sequence>
<accession>D2J017</accession>
<protein>
    <submittedName>
        <fullName evidence="1">Uncharacterized protein gp61</fullName>
    </submittedName>
</protein>
<gene>
    <name evidence="1" type="primary">gp61</name>
</gene>
<dbReference type="Proteomes" id="UP000001264">
    <property type="component" value="Segment"/>
</dbReference>
<evidence type="ECO:0000313" key="1">
    <source>
        <dbReference type="EMBL" id="ACZ64144.1"/>
    </source>
</evidence>
<evidence type="ECO:0000313" key="2">
    <source>
        <dbReference type="Proteomes" id="UP000001264"/>
    </source>
</evidence>